<dbReference type="Proteomes" id="UP000094067">
    <property type="component" value="Unassembled WGS sequence"/>
</dbReference>
<keyword evidence="1" id="KW-0677">Repeat</keyword>
<dbReference type="RefSeq" id="WP_069154682.1">
    <property type="nucleotide sequence ID" value="NZ_MCGH01000003.1"/>
</dbReference>
<feature type="repeat" description="ANK" evidence="3">
    <location>
        <begin position="119"/>
        <end position="147"/>
    </location>
</feature>
<keyword evidence="4" id="KW-0472">Membrane</keyword>
<dbReference type="AlphaFoldDB" id="A0A1E3A8N2"/>
<dbReference type="InterPro" id="IPR002110">
    <property type="entry name" value="Ankyrin_rpt"/>
</dbReference>
<evidence type="ECO:0000256" key="2">
    <source>
        <dbReference type="ARBA" id="ARBA00023043"/>
    </source>
</evidence>
<feature type="transmembrane region" description="Helical" evidence="4">
    <location>
        <begin position="6"/>
        <end position="29"/>
    </location>
</feature>
<dbReference type="InterPro" id="IPR036770">
    <property type="entry name" value="Ankyrin_rpt-contain_sf"/>
</dbReference>
<dbReference type="PANTHER" id="PTHR24198:SF165">
    <property type="entry name" value="ANKYRIN REPEAT-CONTAINING PROTEIN-RELATED"/>
    <property type="match status" value="1"/>
</dbReference>
<organism evidence="5 6">
    <name type="scientific">Eisenbergiella tayi</name>
    <dbReference type="NCBI Taxonomy" id="1432052"/>
    <lineage>
        <taxon>Bacteria</taxon>
        <taxon>Bacillati</taxon>
        <taxon>Bacillota</taxon>
        <taxon>Clostridia</taxon>
        <taxon>Lachnospirales</taxon>
        <taxon>Lachnospiraceae</taxon>
        <taxon>Eisenbergiella</taxon>
    </lineage>
</organism>
<dbReference type="PROSITE" id="PS50297">
    <property type="entry name" value="ANK_REP_REGION"/>
    <property type="match status" value="1"/>
</dbReference>
<dbReference type="Pfam" id="PF13637">
    <property type="entry name" value="Ank_4"/>
    <property type="match status" value="1"/>
</dbReference>
<name>A0A1E3A8N2_9FIRM</name>
<dbReference type="EMBL" id="MCGH01000003">
    <property type="protein sequence ID" value="ODM04566.1"/>
    <property type="molecule type" value="Genomic_DNA"/>
</dbReference>
<evidence type="ECO:0000256" key="3">
    <source>
        <dbReference type="PROSITE-ProRule" id="PRU00023"/>
    </source>
</evidence>
<proteinExistence type="predicted"/>
<evidence type="ECO:0000256" key="4">
    <source>
        <dbReference type="SAM" id="Phobius"/>
    </source>
</evidence>
<dbReference type="SMART" id="SM00248">
    <property type="entry name" value="ANK"/>
    <property type="match status" value="4"/>
</dbReference>
<dbReference type="PROSITE" id="PS50088">
    <property type="entry name" value="ANK_REPEAT"/>
    <property type="match status" value="1"/>
</dbReference>
<dbReference type="Gene3D" id="1.25.40.20">
    <property type="entry name" value="Ankyrin repeat-containing domain"/>
    <property type="match status" value="1"/>
</dbReference>
<sequence>MAFIAMMIASISLFLFMLGIGGIILSIVFRFVNSRWAKKRNKKSRVLSVFGIISFVLGFLSALPLLLIIGFNITSDIKQSISQRNSIEYNVYADNIDRAKTLLEKGADPNKQKEYIYPPIYYAVKNDNYDMAKMLLDYGADPNAEATWSTQLFYFVIQNNDFKYVKLFVEYNADVNYVKFEQTPLDKAYFTNNDEIINYLIANGAKTYEEIKGE</sequence>
<keyword evidence="4" id="KW-1133">Transmembrane helix</keyword>
<keyword evidence="4" id="KW-0812">Transmembrane</keyword>
<evidence type="ECO:0000313" key="6">
    <source>
        <dbReference type="Proteomes" id="UP000094067"/>
    </source>
</evidence>
<dbReference type="SUPFAM" id="SSF48403">
    <property type="entry name" value="Ankyrin repeat"/>
    <property type="match status" value="1"/>
</dbReference>
<protein>
    <submittedName>
        <fullName evidence="5">Ankyrin repeats (3 copies)</fullName>
    </submittedName>
</protein>
<evidence type="ECO:0000313" key="5">
    <source>
        <dbReference type="EMBL" id="ODM04566.1"/>
    </source>
</evidence>
<comment type="caution">
    <text evidence="5">The sequence shown here is derived from an EMBL/GenBank/DDBJ whole genome shotgun (WGS) entry which is preliminary data.</text>
</comment>
<keyword evidence="2 3" id="KW-0040">ANK repeat</keyword>
<gene>
    <name evidence="5" type="ORF">BEI61_05374</name>
</gene>
<feature type="transmembrane region" description="Helical" evidence="4">
    <location>
        <begin position="49"/>
        <end position="73"/>
    </location>
</feature>
<dbReference type="PANTHER" id="PTHR24198">
    <property type="entry name" value="ANKYRIN REPEAT AND PROTEIN KINASE DOMAIN-CONTAINING PROTEIN"/>
    <property type="match status" value="1"/>
</dbReference>
<evidence type="ECO:0000256" key="1">
    <source>
        <dbReference type="ARBA" id="ARBA00022737"/>
    </source>
</evidence>
<reference evidence="5 6" key="1">
    <citation type="submission" date="2016-07" db="EMBL/GenBank/DDBJ databases">
        <title>Characterization of isolates of Eisenbergiella tayi derived from blood cultures, using whole genome sequencing.</title>
        <authorList>
            <person name="Burdz T."/>
            <person name="Wiebe D."/>
            <person name="Huynh C."/>
            <person name="Bernard K."/>
        </authorList>
    </citation>
    <scope>NUCLEOTIDE SEQUENCE [LARGE SCALE GENOMIC DNA]</scope>
    <source>
        <strain evidence="5 6">NML 110608</strain>
    </source>
</reference>
<accession>A0A1E3A8N2</accession>